<reference evidence="1 2" key="2">
    <citation type="journal article" date="2010" name="Stand. Genomic Sci.">
        <title>Complete genome sequence of Desulfohalobium retbaense type strain (HR(100)).</title>
        <authorList>
            <person name="Spring S."/>
            <person name="Nolan M."/>
            <person name="Lapidus A."/>
            <person name="Glavina Del Rio T."/>
            <person name="Copeland A."/>
            <person name="Tice H."/>
            <person name="Cheng J.F."/>
            <person name="Lucas S."/>
            <person name="Land M."/>
            <person name="Chen F."/>
            <person name="Bruce D."/>
            <person name="Goodwin L."/>
            <person name="Pitluck S."/>
            <person name="Ivanova N."/>
            <person name="Mavromatis K."/>
            <person name="Mikhailova N."/>
            <person name="Pati A."/>
            <person name="Chen A."/>
            <person name="Palaniappan K."/>
            <person name="Hauser L."/>
            <person name="Chang Y.J."/>
            <person name="Jeffries C.D."/>
            <person name="Munk C."/>
            <person name="Kiss H."/>
            <person name="Chain P."/>
            <person name="Han C."/>
            <person name="Brettin T."/>
            <person name="Detter J.C."/>
            <person name="Schuler E."/>
            <person name="Goker M."/>
            <person name="Rohde M."/>
            <person name="Bristow J."/>
            <person name="Eisen J.A."/>
            <person name="Markowitz V."/>
            <person name="Hugenholtz P."/>
            <person name="Kyrpides N.C."/>
            <person name="Klenk H.P."/>
        </authorList>
    </citation>
    <scope>NUCLEOTIDE SEQUENCE [LARGE SCALE GENOMIC DNA]</scope>
    <source>
        <strain evidence="2">ATCC 49802 / DSM 20745 / S 6022</strain>
    </source>
</reference>
<name>D1C381_SPHTD</name>
<dbReference type="KEGG" id="sti:Sthe_1263"/>
<keyword evidence="2" id="KW-1185">Reference proteome</keyword>
<dbReference type="InParanoid" id="D1C381"/>
<gene>
    <name evidence="1" type="ordered locus">Sthe_1263</name>
</gene>
<evidence type="ECO:0000313" key="2">
    <source>
        <dbReference type="Proteomes" id="UP000002027"/>
    </source>
</evidence>
<dbReference type="AlphaFoldDB" id="D1C381"/>
<evidence type="ECO:0000313" key="1">
    <source>
        <dbReference type="EMBL" id="ACZ38698.1"/>
    </source>
</evidence>
<proteinExistence type="predicted"/>
<dbReference type="Proteomes" id="UP000002027">
    <property type="component" value="Chromosome 1"/>
</dbReference>
<dbReference type="OrthoDB" id="9879893at2"/>
<sequence>MTVAEPIQVGTDGYPGLVTVEDRNVYGSPSQVITVSYSAAGAAWTITGFFAKEADGSVPQASLFWEIVASIGHVQPPEPAPQPQPMPESILSQAYLDLQAAIVLALEEVTGVPYSPTNPGAQLYLERADPIRHLYHLVTSEVGFFNSNTMGFYSWLVEYITWFQSADGYTYLNELGEHAYAQIRAAIYDPESDIGRRVRAIEAGSDPDFIAPGPSAYWVYLMEPYCEAALVAGALARDACQAQFQRLVDNYAVEQLRDPYAYSDFGAFLASQAYEPFQ</sequence>
<reference evidence="2" key="1">
    <citation type="submission" date="2009-11" db="EMBL/GenBank/DDBJ databases">
        <title>The complete chromosome 1 of Sphaerobacter thermophilus DSM 20745.</title>
        <authorList>
            <person name="Lucas S."/>
            <person name="Copeland A."/>
            <person name="Lapidus A."/>
            <person name="Glavina del Rio T."/>
            <person name="Dalin E."/>
            <person name="Tice H."/>
            <person name="Bruce D."/>
            <person name="Goodwin L."/>
            <person name="Pitluck S."/>
            <person name="Kyrpides N."/>
            <person name="Mavromatis K."/>
            <person name="Ivanova N."/>
            <person name="Mikhailova N."/>
            <person name="LaButti K.M."/>
            <person name="Clum A."/>
            <person name="Sun H.I."/>
            <person name="Brettin T."/>
            <person name="Detter J.C."/>
            <person name="Han C."/>
            <person name="Larimer F."/>
            <person name="Land M."/>
            <person name="Hauser L."/>
            <person name="Markowitz V."/>
            <person name="Cheng J.F."/>
            <person name="Hugenholtz P."/>
            <person name="Woyke T."/>
            <person name="Wu D."/>
            <person name="Steenblock K."/>
            <person name="Schneider S."/>
            <person name="Pukall R."/>
            <person name="Goeker M."/>
            <person name="Klenk H.P."/>
            <person name="Eisen J.A."/>
        </authorList>
    </citation>
    <scope>NUCLEOTIDE SEQUENCE [LARGE SCALE GENOMIC DNA]</scope>
    <source>
        <strain evidence="2">ATCC 49802 / DSM 20745 / S 6022</strain>
    </source>
</reference>
<organism evidence="1 2">
    <name type="scientific">Sphaerobacter thermophilus (strain ATCC 49802 / DSM 20745 / KCCM 41009 / NCIMB 13125 / S 6022)</name>
    <dbReference type="NCBI Taxonomy" id="479434"/>
    <lineage>
        <taxon>Bacteria</taxon>
        <taxon>Pseudomonadati</taxon>
        <taxon>Thermomicrobiota</taxon>
        <taxon>Thermomicrobia</taxon>
        <taxon>Sphaerobacterales</taxon>
        <taxon>Sphaerobacterineae</taxon>
        <taxon>Sphaerobacteraceae</taxon>
        <taxon>Sphaerobacter</taxon>
    </lineage>
</organism>
<dbReference type="EMBL" id="CP001823">
    <property type="protein sequence ID" value="ACZ38698.1"/>
    <property type="molecule type" value="Genomic_DNA"/>
</dbReference>
<accession>D1C381</accession>
<dbReference type="RefSeq" id="WP_012871745.1">
    <property type="nucleotide sequence ID" value="NC_013523.1"/>
</dbReference>
<protein>
    <submittedName>
        <fullName evidence="1">Uncharacterized protein</fullName>
    </submittedName>
</protein>
<dbReference type="HOGENOM" id="CLU_1000781_0_0_0"/>